<dbReference type="GO" id="GO:0005737">
    <property type="term" value="C:cytoplasm"/>
    <property type="evidence" value="ECO:0007669"/>
    <property type="project" value="TreeGrafter"/>
</dbReference>
<accession>A0A9D3M1X6</accession>
<organism evidence="2 3">
    <name type="scientific">Anguilla anguilla</name>
    <name type="common">European freshwater eel</name>
    <name type="synonym">Muraena anguilla</name>
    <dbReference type="NCBI Taxonomy" id="7936"/>
    <lineage>
        <taxon>Eukaryota</taxon>
        <taxon>Metazoa</taxon>
        <taxon>Chordata</taxon>
        <taxon>Craniata</taxon>
        <taxon>Vertebrata</taxon>
        <taxon>Euteleostomi</taxon>
        <taxon>Actinopterygii</taxon>
        <taxon>Neopterygii</taxon>
        <taxon>Teleostei</taxon>
        <taxon>Anguilliformes</taxon>
        <taxon>Anguillidae</taxon>
        <taxon>Anguilla</taxon>
    </lineage>
</organism>
<dbReference type="EMBL" id="JAFIRN010000011">
    <property type="protein sequence ID" value="KAG5839133.1"/>
    <property type="molecule type" value="Genomic_DNA"/>
</dbReference>
<dbReference type="Proteomes" id="UP001044222">
    <property type="component" value="Chromosome 11"/>
</dbReference>
<name>A0A9D3M1X6_ANGAN</name>
<sequence>MSGGFSKCRSVLITGANRGLGLQMVKDLVKSNERPHRVIATARKPADAKDLQDLAGSHSCVHIITLDVTSQASIDTAIQEVTSLVGNEGLNCLINNAAINISSDLGRVSASDMMKNFESNAVSPLMVTKAFLPLLRAAVARSDGMGIHRAAVVNMSSVLGSIQLHWGPGAAFRSYAYRTSKAALNMVTRCLAVDLEPEGILCMALHPGWVRTDMGGPMADMSVEESSSAVLSVIAGLSEKDHGQFRDYMGQTLPW</sequence>
<dbReference type="CDD" id="cd05325">
    <property type="entry name" value="carb_red_sniffer_like_SDR_c"/>
    <property type="match status" value="1"/>
</dbReference>
<evidence type="ECO:0000256" key="1">
    <source>
        <dbReference type="RuleBase" id="RU000363"/>
    </source>
</evidence>
<dbReference type="PRINTS" id="PR00081">
    <property type="entry name" value="GDHRDH"/>
</dbReference>
<proteinExistence type="inferred from homology"/>
<dbReference type="SUPFAM" id="SSF51735">
    <property type="entry name" value="NAD(P)-binding Rossmann-fold domains"/>
    <property type="match status" value="1"/>
</dbReference>
<dbReference type="InterPro" id="IPR051468">
    <property type="entry name" value="Fungal_SecMetab_SDRs"/>
</dbReference>
<protein>
    <submittedName>
        <fullName evidence="2">Uncharacterized protein</fullName>
    </submittedName>
</protein>
<reference evidence="2" key="1">
    <citation type="submission" date="2021-01" db="EMBL/GenBank/DDBJ databases">
        <title>A chromosome-scale assembly of European eel, Anguilla anguilla.</title>
        <authorList>
            <person name="Henkel C."/>
            <person name="Jong-Raadsen S.A."/>
            <person name="Dufour S."/>
            <person name="Weltzien F.-A."/>
            <person name="Palstra A.P."/>
            <person name="Pelster B."/>
            <person name="Spaink H.P."/>
            <person name="Van Den Thillart G.E."/>
            <person name="Jansen H."/>
            <person name="Zahm M."/>
            <person name="Klopp C."/>
            <person name="Cedric C."/>
            <person name="Louis A."/>
            <person name="Berthelot C."/>
            <person name="Parey E."/>
            <person name="Roest Crollius H."/>
            <person name="Montfort J."/>
            <person name="Robinson-Rechavi M."/>
            <person name="Bucao C."/>
            <person name="Bouchez O."/>
            <person name="Gislard M."/>
            <person name="Lluch J."/>
            <person name="Milhes M."/>
            <person name="Lampietro C."/>
            <person name="Lopez Roques C."/>
            <person name="Donnadieu C."/>
            <person name="Braasch I."/>
            <person name="Desvignes T."/>
            <person name="Postlethwait J."/>
            <person name="Bobe J."/>
            <person name="Guiguen Y."/>
            <person name="Dirks R."/>
        </authorList>
    </citation>
    <scope>NUCLEOTIDE SEQUENCE</scope>
    <source>
        <strain evidence="2">Tag_6206</strain>
        <tissue evidence="2">Liver</tissue>
    </source>
</reference>
<dbReference type="PANTHER" id="PTHR43544:SF20">
    <property type="entry name" value="C-FACTOR"/>
    <property type="match status" value="1"/>
</dbReference>
<keyword evidence="3" id="KW-1185">Reference proteome</keyword>
<comment type="similarity">
    <text evidence="1">Belongs to the short-chain dehydrogenases/reductases (SDR) family.</text>
</comment>
<dbReference type="OrthoDB" id="7289984at2759"/>
<dbReference type="GO" id="GO:0016491">
    <property type="term" value="F:oxidoreductase activity"/>
    <property type="evidence" value="ECO:0007669"/>
    <property type="project" value="TreeGrafter"/>
</dbReference>
<evidence type="ECO:0000313" key="3">
    <source>
        <dbReference type="Proteomes" id="UP001044222"/>
    </source>
</evidence>
<gene>
    <name evidence="2" type="ORF">ANANG_G00201690</name>
</gene>
<evidence type="ECO:0000313" key="2">
    <source>
        <dbReference type="EMBL" id="KAG5839133.1"/>
    </source>
</evidence>
<dbReference type="Pfam" id="PF00106">
    <property type="entry name" value="adh_short"/>
    <property type="match status" value="1"/>
</dbReference>
<dbReference type="PRINTS" id="PR00080">
    <property type="entry name" value="SDRFAMILY"/>
</dbReference>
<dbReference type="PANTHER" id="PTHR43544">
    <property type="entry name" value="SHORT-CHAIN DEHYDROGENASE/REDUCTASE"/>
    <property type="match status" value="1"/>
</dbReference>
<dbReference type="InterPro" id="IPR036291">
    <property type="entry name" value="NAD(P)-bd_dom_sf"/>
</dbReference>
<dbReference type="AlphaFoldDB" id="A0A9D3M1X6"/>
<dbReference type="Gene3D" id="3.40.50.720">
    <property type="entry name" value="NAD(P)-binding Rossmann-like Domain"/>
    <property type="match status" value="1"/>
</dbReference>
<comment type="caution">
    <text evidence="2">The sequence shown here is derived from an EMBL/GenBank/DDBJ whole genome shotgun (WGS) entry which is preliminary data.</text>
</comment>
<dbReference type="OMA" id="QGLNCLI"/>
<dbReference type="InterPro" id="IPR002347">
    <property type="entry name" value="SDR_fam"/>
</dbReference>